<accession>A0A9P8TZK2</accession>
<organism evidence="1 2">
    <name type="scientific">Trichoderma cornu-damae</name>
    <dbReference type="NCBI Taxonomy" id="654480"/>
    <lineage>
        <taxon>Eukaryota</taxon>
        <taxon>Fungi</taxon>
        <taxon>Dikarya</taxon>
        <taxon>Ascomycota</taxon>
        <taxon>Pezizomycotina</taxon>
        <taxon>Sordariomycetes</taxon>
        <taxon>Hypocreomycetidae</taxon>
        <taxon>Hypocreales</taxon>
        <taxon>Hypocreaceae</taxon>
        <taxon>Trichoderma</taxon>
    </lineage>
</organism>
<reference evidence="1" key="1">
    <citation type="submission" date="2021-08" db="EMBL/GenBank/DDBJ databases">
        <title>Chromosome-Level Trichoderma cornu-damae using Hi-C Data.</title>
        <authorList>
            <person name="Kim C.S."/>
        </authorList>
    </citation>
    <scope>NUCLEOTIDE SEQUENCE</scope>
    <source>
        <strain evidence="1">KA19-0412C</strain>
    </source>
</reference>
<comment type="caution">
    <text evidence="1">The sequence shown here is derived from an EMBL/GenBank/DDBJ whole genome shotgun (WGS) entry which is preliminary data.</text>
</comment>
<dbReference type="AlphaFoldDB" id="A0A9P8TZK2"/>
<dbReference type="EMBL" id="JAIWOZ010000001">
    <property type="protein sequence ID" value="KAH6610147.1"/>
    <property type="molecule type" value="Genomic_DNA"/>
</dbReference>
<keyword evidence="2" id="KW-1185">Reference proteome</keyword>
<evidence type="ECO:0000313" key="2">
    <source>
        <dbReference type="Proteomes" id="UP000827724"/>
    </source>
</evidence>
<gene>
    <name evidence="1" type="ORF">Trco_000167</name>
</gene>
<proteinExistence type="predicted"/>
<dbReference type="Proteomes" id="UP000827724">
    <property type="component" value="Unassembled WGS sequence"/>
</dbReference>
<protein>
    <submittedName>
        <fullName evidence="1">Uncharacterized protein</fullName>
    </submittedName>
</protein>
<evidence type="ECO:0000313" key="1">
    <source>
        <dbReference type="EMBL" id="KAH6610147.1"/>
    </source>
</evidence>
<name>A0A9P8TZK2_9HYPO</name>
<sequence>MGEGASVAVAGGQGVWEGCRAAELSRAQREGEGSRELQELQELVPRKLDVPRTPVGLLAAACPWRRRGQLAPRQRSEPGSARMQMLGLTGPREEATRPWLARRIPEPLAPLLLWHGRARAPLDPFHPEGHAAPQLLGICRPALAPRAHEPSALPANGYGDSGRRDRHTGFGLGLFPETSRLFRPFPVREGILRLERTAPRQKEVPKTKSRLMEGRHHESHVGICRRLVPGARPAHDLENLAHLALATVLFPRATCAT</sequence>